<dbReference type="RefSeq" id="XP_021863943.1">
    <property type="nucleotide sequence ID" value="XM_022008251.1"/>
</dbReference>
<sequence length="508" mass="57214">MGPEVDMSGKLDTMMEVLPFNVKESGSTVKMPEDKLVVCASNCEDHGFVDAVAKTPEENHMMACTSRYQDNAFHMDVSAAGRDQVMPSNGINEDVEVDIVENVVSDEEMVAERESLDATENSSSFGCTDSGTGTAGASSDVEVESQVRDDNASLMEFDGFSDLFRNRKKKLTAQWRKFIRPVMWRCKWVELQIRELRSQASKYDHELAECGRIKQYELEKCAAEDHAVKSAPSVCQNRTVKVMKRKKRKRVEETTDLAAYSSRHSLFSYFVNKRRFGDLAYLDDDHGNTEKTVGEYGVDGEWSLLDFKDSDSFENILRMIEVAQTQVRELRLRIDKVVSENAEIASFVPVEPLASCGPSSNFPHVNGENFQLGSLPSTSQQTSEKMIVPETVAFYHKEMNPSNNDTNYQQQTGRYCGKIDNKILVYNQPVKEESNYTEVVGTRPAAEPESETEGKPDNVPDPNSPSKVAVTREQLDVKVRSKLTTPKNKKKRGRRKARTGRWIRKSSG</sequence>
<dbReference type="PANTHER" id="PTHR34057">
    <property type="entry name" value="ELONGATION FACTOR"/>
    <property type="match status" value="1"/>
</dbReference>
<protein>
    <submittedName>
        <fullName evidence="3 4">Uncharacterized protein LOC110802802 isoform X1</fullName>
    </submittedName>
</protein>
<accession>A0A9R0JCI3</accession>
<feature type="compositionally biased region" description="Polar residues" evidence="1">
    <location>
        <begin position="118"/>
        <end position="137"/>
    </location>
</feature>
<evidence type="ECO:0000313" key="2">
    <source>
        <dbReference type="Proteomes" id="UP000813463"/>
    </source>
</evidence>
<dbReference type="OrthoDB" id="21648at2759"/>
<evidence type="ECO:0000256" key="1">
    <source>
        <dbReference type="SAM" id="MobiDB-lite"/>
    </source>
</evidence>
<evidence type="ECO:0000313" key="4">
    <source>
        <dbReference type="RefSeq" id="XP_021863943.1"/>
    </source>
</evidence>
<reference evidence="2" key="1">
    <citation type="journal article" date="2021" name="Nat. Commun.">
        <title>Genomic analyses provide insights into spinach domestication and the genetic basis of agronomic traits.</title>
        <authorList>
            <person name="Cai X."/>
            <person name="Sun X."/>
            <person name="Xu C."/>
            <person name="Sun H."/>
            <person name="Wang X."/>
            <person name="Ge C."/>
            <person name="Zhang Z."/>
            <person name="Wang Q."/>
            <person name="Fei Z."/>
            <person name="Jiao C."/>
            <person name="Wang Q."/>
        </authorList>
    </citation>
    <scope>NUCLEOTIDE SEQUENCE [LARGE SCALE GENOMIC DNA]</scope>
    <source>
        <strain evidence="2">cv. Varoflay</strain>
    </source>
</reference>
<evidence type="ECO:0000313" key="3">
    <source>
        <dbReference type="RefSeq" id="XP_021863942.1"/>
    </source>
</evidence>
<feature type="region of interest" description="Disordered" evidence="1">
    <location>
        <begin position="433"/>
        <end position="508"/>
    </location>
</feature>
<organism evidence="2 4">
    <name type="scientific">Spinacia oleracea</name>
    <name type="common">Spinach</name>
    <dbReference type="NCBI Taxonomy" id="3562"/>
    <lineage>
        <taxon>Eukaryota</taxon>
        <taxon>Viridiplantae</taxon>
        <taxon>Streptophyta</taxon>
        <taxon>Embryophyta</taxon>
        <taxon>Tracheophyta</taxon>
        <taxon>Spermatophyta</taxon>
        <taxon>Magnoliopsida</taxon>
        <taxon>eudicotyledons</taxon>
        <taxon>Gunneridae</taxon>
        <taxon>Pentapetalae</taxon>
        <taxon>Caryophyllales</taxon>
        <taxon>Chenopodiaceae</taxon>
        <taxon>Chenopodioideae</taxon>
        <taxon>Anserineae</taxon>
        <taxon>Spinacia</taxon>
    </lineage>
</organism>
<dbReference type="PANTHER" id="PTHR34057:SF10">
    <property type="entry name" value="TRANSPOSASE, PTTA_EN_SPM, PLANT"/>
    <property type="match status" value="1"/>
</dbReference>
<proteinExistence type="predicted"/>
<dbReference type="KEGG" id="soe:110802802"/>
<feature type="compositionally biased region" description="Basic residues" evidence="1">
    <location>
        <begin position="487"/>
        <end position="508"/>
    </location>
</feature>
<dbReference type="GeneID" id="110802802"/>
<keyword evidence="2" id="KW-1185">Reference proteome</keyword>
<feature type="region of interest" description="Disordered" evidence="1">
    <location>
        <begin position="114"/>
        <end position="143"/>
    </location>
</feature>
<reference evidence="3 4" key="2">
    <citation type="submission" date="2025-04" db="UniProtKB">
        <authorList>
            <consortium name="RefSeq"/>
        </authorList>
    </citation>
    <scope>IDENTIFICATION</scope>
</reference>
<gene>
    <name evidence="3 4" type="primary">LOC110802802</name>
</gene>
<dbReference type="CDD" id="cd11650">
    <property type="entry name" value="AT4G37440_like"/>
    <property type="match status" value="1"/>
</dbReference>
<dbReference type="RefSeq" id="XP_021863942.1">
    <property type="nucleotide sequence ID" value="XM_022008250.1"/>
</dbReference>
<name>A0A9R0JCI3_SPIOL</name>
<dbReference type="InterPro" id="IPR038745">
    <property type="entry name" value="AT4G37440-like"/>
</dbReference>
<dbReference type="Proteomes" id="UP000813463">
    <property type="component" value="Chromosome 2"/>
</dbReference>
<dbReference type="AlphaFoldDB" id="A0A9R0JCI3"/>